<dbReference type="EMBL" id="CP003349">
    <property type="protein sequence ID" value="AFD05964.1"/>
    <property type="molecule type" value="Genomic_DNA"/>
</dbReference>
<sequence length="549" mass="63718">MEKQELFDHNSGLFKKQLHFNKPQLRSYLIRAHEEYAVWGRGTGKSEGLIAPRSVHNIHTMPRSSGIFVGATYLQILDRTLPAVMAGWARMGYIHGVHYWVRKRPPKGVPTPLYEPQTPEYCIYWYNGTVIRLVSQDRPGSSNGLSIDWIIGDEAKLLNKKKLDEELLPTNRGNTQHFGNLPEHHSLLFCTDMPTSVEAKWILDKENEVDQEQISLMLSLQVEIINLKKKLKEQGNTSKRLVDQIRKYEKLLTEVRFESVYFSDASTLDNIEALGVKFIRQMKRTLPKLVFDTAILNKRIITVDNGFYPHLDVDVHTYESIDYDYVDGLELYLPKGIINDCRKDADLLKNKPIDVALDYGSSINWCVIGQDHPYVYKYLNALFVKHPKRLRDLAKDFNEYYKYHRCKVVNYYFDHTAVGTNATDNFNYAQVWIDELTEYGWTVNEYYIGQAPGHQWKYELFGRLHMEDDPTIKRVRYNKSNCKFLLISMQQAKLRQGSKGFEKDKRDEGKTYIDQAETTHGSDAGDTLYIGKFAEHLGIKDPELDAMMI</sequence>
<name>H8KPR6_SOLCM</name>
<proteinExistence type="predicted"/>
<keyword evidence="2" id="KW-1185">Reference proteome</keyword>
<gene>
    <name evidence="1" type="ordered locus">Solca_0849</name>
</gene>
<dbReference type="RefSeq" id="WP_014679192.1">
    <property type="nucleotide sequence ID" value="NC_017770.1"/>
</dbReference>
<organism evidence="1 2">
    <name type="scientific">Solitalea canadensis (strain ATCC 29591 / DSM 3403 / JCM 21819 / LMG 8368 / NBRC 15130 / NCIMB 12057 / USAM 9D)</name>
    <name type="common">Flexibacter canadensis</name>
    <dbReference type="NCBI Taxonomy" id="929556"/>
    <lineage>
        <taxon>Bacteria</taxon>
        <taxon>Pseudomonadati</taxon>
        <taxon>Bacteroidota</taxon>
        <taxon>Sphingobacteriia</taxon>
        <taxon>Sphingobacteriales</taxon>
        <taxon>Sphingobacteriaceae</taxon>
        <taxon>Solitalea</taxon>
    </lineage>
</organism>
<protein>
    <recommendedName>
        <fullName evidence="3">Terminase-like family</fullName>
    </recommendedName>
</protein>
<dbReference type="eggNOG" id="ENOG502Z8EP">
    <property type="taxonomic scope" value="Bacteria"/>
</dbReference>
<dbReference type="STRING" id="929556.Solca_0849"/>
<dbReference type="OrthoDB" id="1151239at2"/>
<dbReference type="HOGENOM" id="CLU_036714_0_0_10"/>
<evidence type="ECO:0000313" key="1">
    <source>
        <dbReference type="EMBL" id="AFD05964.1"/>
    </source>
</evidence>
<reference evidence="1" key="1">
    <citation type="submission" date="2012-02" db="EMBL/GenBank/DDBJ databases">
        <title>The complete genome of Solitalea canadensis DSM 3403.</title>
        <authorList>
            <consortium name="US DOE Joint Genome Institute (JGI-PGF)"/>
            <person name="Lucas S."/>
            <person name="Copeland A."/>
            <person name="Lapidus A."/>
            <person name="Glavina del Rio T."/>
            <person name="Dalin E."/>
            <person name="Tice H."/>
            <person name="Bruce D."/>
            <person name="Goodwin L."/>
            <person name="Pitluck S."/>
            <person name="Peters L."/>
            <person name="Ovchinnikova G."/>
            <person name="Lu M."/>
            <person name="Kyrpides N."/>
            <person name="Mavromatis K."/>
            <person name="Ivanova N."/>
            <person name="Brettin T."/>
            <person name="Detter J.C."/>
            <person name="Han C."/>
            <person name="Larimer F."/>
            <person name="Land M."/>
            <person name="Hauser L."/>
            <person name="Markowitz V."/>
            <person name="Cheng J.-F."/>
            <person name="Hugenholtz P."/>
            <person name="Woyke T."/>
            <person name="Wu D."/>
            <person name="Spring S."/>
            <person name="Schroeder M."/>
            <person name="Kopitz M."/>
            <person name="Brambilla E."/>
            <person name="Klenk H.-P."/>
            <person name="Eisen J.A."/>
        </authorList>
    </citation>
    <scope>NUCLEOTIDE SEQUENCE</scope>
    <source>
        <strain evidence="1">DSM 3403</strain>
    </source>
</reference>
<dbReference type="AlphaFoldDB" id="H8KPR6"/>
<accession>H8KPR6</accession>
<dbReference type="KEGG" id="scn:Solca_0849"/>
<evidence type="ECO:0000313" key="2">
    <source>
        <dbReference type="Proteomes" id="UP000007590"/>
    </source>
</evidence>
<dbReference type="Proteomes" id="UP000007590">
    <property type="component" value="Chromosome"/>
</dbReference>
<evidence type="ECO:0008006" key="3">
    <source>
        <dbReference type="Google" id="ProtNLM"/>
    </source>
</evidence>